<protein>
    <recommendedName>
        <fullName evidence="5">PknH-like protein</fullName>
    </recommendedName>
</protein>
<feature type="chain" id="PRO_5039393228" description="PknH-like protein" evidence="2">
    <location>
        <begin position="26"/>
        <end position="270"/>
    </location>
</feature>
<dbReference type="AlphaFoldDB" id="A0A839Q1G2"/>
<evidence type="ECO:0000313" key="3">
    <source>
        <dbReference type="EMBL" id="MBB2988135.1"/>
    </source>
</evidence>
<dbReference type="EMBL" id="JACHVT010000008">
    <property type="protein sequence ID" value="MBB2988135.1"/>
    <property type="molecule type" value="Genomic_DNA"/>
</dbReference>
<sequence length="270" mass="28452">MAWASALMGVAALALTACSSTLAPAGPGSGSPAASAASATTSSPPSTAPATTSSLPVAAPILWSQVEASLDMVLPLLQDRAPTLTDDGDTRELTWRESDRFTDVITKRNRAQLSTGTSCEERRRNLTDELDAEIGKRTSRVDWAGGNGTALRAYVTQVADPAAVQARWTEYLTSADCGGLRYFEVPGDGPAKARQSTVTVAGHVVRQVLLDAPAVPDKADAPGRDARQFVFQSTIEQDRLIILEGANMSAVTPEVVTEIMNTLLKAQQPS</sequence>
<dbReference type="Proteomes" id="UP000590811">
    <property type="component" value="Unassembled WGS sequence"/>
</dbReference>
<keyword evidence="2" id="KW-0732">Signal</keyword>
<evidence type="ECO:0000256" key="1">
    <source>
        <dbReference type="SAM" id="MobiDB-lite"/>
    </source>
</evidence>
<evidence type="ECO:0000256" key="2">
    <source>
        <dbReference type="SAM" id="SignalP"/>
    </source>
</evidence>
<name>A0A839Q1G2_9MICO</name>
<feature type="region of interest" description="Disordered" evidence="1">
    <location>
        <begin position="24"/>
        <end position="53"/>
    </location>
</feature>
<evidence type="ECO:0008006" key="5">
    <source>
        <dbReference type="Google" id="ProtNLM"/>
    </source>
</evidence>
<reference evidence="3 4" key="1">
    <citation type="submission" date="2020-08" db="EMBL/GenBank/DDBJ databases">
        <title>Genomic Encyclopedia of Type Strains, Phase IV (KMG-V): Genome sequencing to study the core and pangenomes of soil and plant-associated prokaryotes.</title>
        <authorList>
            <person name="Whitman W."/>
        </authorList>
    </citation>
    <scope>NUCLEOTIDE SEQUENCE [LARGE SCALE GENOMIC DNA]</scope>
    <source>
        <strain evidence="3 4">B3ACCR2</strain>
    </source>
</reference>
<organism evidence="3 4">
    <name type="scientific">Terracoccus luteus</name>
    <dbReference type="NCBI Taxonomy" id="53356"/>
    <lineage>
        <taxon>Bacteria</taxon>
        <taxon>Bacillati</taxon>
        <taxon>Actinomycetota</taxon>
        <taxon>Actinomycetes</taxon>
        <taxon>Micrococcales</taxon>
        <taxon>Intrasporangiaceae</taxon>
        <taxon>Terracoccus</taxon>
    </lineage>
</organism>
<feature type="signal peptide" evidence="2">
    <location>
        <begin position="1"/>
        <end position="25"/>
    </location>
</feature>
<dbReference type="RefSeq" id="WP_184511156.1">
    <property type="nucleotide sequence ID" value="NZ_JACHVT010000008.1"/>
</dbReference>
<proteinExistence type="predicted"/>
<gene>
    <name evidence="3" type="ORF">FHW14_003324</name>
</gene>
<evidence type="ECO:0000313" key="4">
    <source>
        <dbReference type="Proteomes" id="UP000590811"/>
    </source>
</evidence>
<comment type="caution">
    <text evidence="3">The sequence shown here is derived from an EMBL/GenBank/DDBJ whole genome shotgun (WGS) entry which is preliminary data.</text>
</comment>
<accession>A0A839Q1G2</accession>